<dbReference type="AlphaFoldDB" id="A0ABD1A0W4"/>
<gene>
    <name evidence="15" type="ORF">V5N11_009680</name>
</gene>
<keyword evidence="16" id="KW-1185">Reference proteome</keyword>
<keyword evidence="7 12" id="KW-0067">ATP-binding</keyword>
<evidence type="ECO:0000256" key="13">
    <source>
        <dbReference type="RuleBase" id="RU000304"/>
    </source>
</evidence>
<dbReference type="PROSITE" id="PS00108">
    <property type="entry name" value="PROTEIN_KINASE_ST"/>
    <property type="match status" value="1"/>
</dbReference>
<evidence type="ECO:0000256" key="6">
    <source>
        <dbReference type="ARBA" id="ARBA00022777"/>
    </source>
</evidence>
<reference evidence="15 16" key="1">
    <citation type="submission" date="2024-04" db="EMBL/GenBank/DDBJ databases">
        <title>Genome assembly C_amara_ONT_v2.</title>
        <authorList>
            <person name="Yant L."/>
            <person name="Moore C."/>
            <person name="Slenker M."/>
        </authorList>
    </citation>
    <scope>NUCLEOTIDE SEQUENCE [LARGE SCALE GENOMIC DNA]</scope>
    <source>
        <tissue evidence="15">Leaf</tissue>
    </source>
</reference>
<evidence type="ECO:0000256" key="5">
    <source>
        <dbReference type="ARBA" id="ARBA00022741"/>
    </source>
</evidence>
<keyword evidence="9" id="KW-0325">Glycoprotein</keyword>
<dbReference type="SMART" id="SM00220">
    <property type="entry name" value="S_TKc"/>
    <property type="match status" value="1"/>
</dbReference>
<evidence type="ECO:0000259" key="14">
    <source>
        <dbReference type="PROSITE" id="PS50011"/>
    </source>
</evidence>
<keyword evidence="4" id="KW-0732">Signal</keyword>
<dbReference type="InterPro" id="IPR017441">
    <property type="entry name" value="Protein_kinase_ATP_BS"/>
</dbReference>
<comment type="catalytic activity">
    <reaction evidence="10">
        <text>L-threonyl-[protein] + ATP = O-phospho-L-threonyl-[protein] + ADP + H(+)</text>
        <dbReference type="Rhea" id="RHEA:46608"/>
        <dbReference type="Rhea" id="RHEA-COMP:11060"/>
        <dbReference type="Rhea" id="RHEA-COMP:11605"/>
        <dbReference type="ChEBI" id="CHEBI:15378"/>
        <dbReference type="ChEBI" id="CHEBI:30013"/>
        <dbReference type="ChEBI" id="CHEBI:30616"/>
        <dbReference type="ChEBI" id="CHEBI:61977"/>
        <dbReference type="ChEBI" id="CHEBI:456216"/>
        <dbReference type="EC" id="2.7.11.1"/>
    </reaction>
</comment>
<evidence type="ECO:0000256" key="1">
    <source>
        <dbReference type="ARBA" id="ARBA00012513"/>
    </source>
</evidence>
<dbReference type="GO" id="GO:0004674">
    <property type="term" value="F:protein serine/threonine kinase activity"/>
    <property type="evidence" value="ECO:0007669"/>
    <property type="project" value="UniProtKB-KW"/>
</dbReference>
<comment type="catalytic activity">
    <reaction evidence="11">
        <text>L-seryl-[protein] + ATP = O-phospho-L-seryl-[protein] + ADP + H(+)</text>
        <dbReference type="Rhea" id="RHEA:17989"/>
        <dbReference type="Rhea" id="RHEA-COMP:9863"/>
        <dbReference type="Rhea" id="RHEA-COMP:11604"/>
        <dbReference type="ChEBI" id="CHEBI:15378"/>
        <dbReference type="ChEBI" id="CHEBI:29999"/>
        <dbReference type="ChEBI" id="CHEBI:30616"/>
        <dbReference type="ChEBI" id="CHEBI:83421"/>
        <dbReference type="ChEBI" id="CHEBI:456216"/>
        <dbReference type="EC" id="2.7.11.1"/>
    </reaction>
</comment>
<dbReference type="GO" id="GO:0005524">
    <property type="term" value="F:ATP binding"/>
    <property type="evidence" value="ECO:0007669"/>
    <property type="project" value="UniProtKB-UniRule"/>
</dbReference>
<evidence type="ECO:0000256" key="2">
    <source>
        <dbReference type="ARBA" id="ARBA00022527"/>
    </source>
</evidence>
<dbReference type="InterPro" id="IPR000719">
    <property type="entry name" value="Prot_kinase_dom"/>
</dbReference>
<dbReference type="FunFam" id="3.30.200.20:FF:000466">
    <property type="entry name" value="Putative LRR receptor-like serine/threonine-protein kinase"/>
    <property type="match status" value="1"/>
</dbReference>
<keyword evidence="3" id="KW-0808">Transferase</keyword>
<keyword evidence="2 13" id="KW-0723">Serine/threonine-protein kinase</keyword>
<evidence type="ECO:0000256" key="12">
    <source>
        <dbReference type="PROSITE-ProRule" id="PRU10141"/>
    </source>
</evidence>
<dbReference type="PANTHER" id="PTHR27002:SF150">
    <property type="entry name" value="RECEPTOR-LIKE SERINE_THREONINE-PROTEIN KINASE SD1-8"/>
    <property type="match status" value="1"/>
</dbReference>
<name>A0ABD1A0W4_CARAN</name>
<dbReference type="EMBL" id="JBANAX010000617">
    <property type="protein sequence ID" value="KAL1200503.1"/>
    <property type="molecule type" value="Genomic_DNA"/>
</dbReference>
<evidence type="ECO:0000256" key="10">
    <source>
        <dbReference type="ARBA" id="ARBA00047899"/>
    </source>
</evidence>
<dbReference type="SUPFAM" id="SSF56112">
    <property type="entry name" value="Protein kinase-like (PK-like)"/>
    <property type="match status" value="1"/>
</dbReference>
<evidence type="ECO:0000256" key="7">
    <source>
        <dbReference type="ARBA" id="ARBA00022840"/>
    </source>
</evidence>
<feature type="binding site" evidence="12">
    <location>
        <position position="40"/>
    </location>
    <ligand>
        <name>ATP</name>
        <dbReference type="ChEBI" id="CHEBI:30616"/>
    </ligand>
</feature>
<keyword evidence="8" id="KW-1015">Disulfide bond</keyword>
<evidence type="ECO:0000256" key="3">
    <source>
        <dbReference type="ARBA" id="ARBA00022679"/>
    </source>
</evidence>
<dbReference type="InterPro" id="IPR008271">
    <property type="entry name" value="Ser/Thr_kinase_AS"/>
</dbReference>
<dbReference type="EC" id="2.7.11.1" evidence="1"/>
<dbReference type="FunFam" id="1.10.510.10:FF:000060">
    <property type="entry name" value="G-type lectin S-receptor-like serine/threonine-protein kinase"/>
    <property type="match status" value="1"/>
</dbReference>
<dbReference type="Gene3D" id="1.10.510.10">
    <property type="entry name" value="Transferase(Phosphotransferase) domain 1"/>
    <property type="match status" value="1"/>
</dbReference>
<feature type="domain" description="Protein kinase" evidence="14">
    <location>
        <begin position="12"/>
        <end position="288"/>
    </location>
</feature>
<dbReference type="Gene3D" id="3.30.200.20">
    <property type="entry name" value="Phosphorylase Kinase, domain 1"/>
    <property type="match status" value="1"/>
</dbReference>
<evidence type="ECO:0000256" key="11">
    <source>
        <dbReference type="ARBA" id="ARBA00048679"/>
    </source>
</evidence>
<comment type="caution">
    <text evidence="15">The sequence shown here is derived from an EMBL/GenBank/DDBJ whole genome shotgun (WGS) entry which is preliminary data.</text>
</comment>
<keyword evidence="5 12" id="KW-0547">Nucleotide-binding</keyword>
<dbReference type="Proteomes" id="UP001558713">
    <property type="component" value="Unassembled WGS sequence"/>
</dbReference>
<evidence type="ECO:0000256" key="9">
    <source>
        <dbReference type="ARBA" id="ARBA00023180"/>
    </source>
</evidence>
<organism evidence="15 16">
    <name type="scientific">Cardamine amara subsp. amara</name>
    <dbReference type="NCBI Taxonomy" id="228776"/>
    <lineage>
        <taxon>Eukaryota</taxon>
        <taxon>Viridiplantae</taxon>
        <taxon>Streptophyta</taxon>
        <taxon>Embryophyta</taxon>
        <taxon>Tracheophyta</taxon>
        <taxon>Spermatophyta</taxon>
        <taxon>Magnoliopsida</taxon>
        <taxon>eudicotyledons</taxon>
        <taxon>Gunneridae</taxon>
        <taxon>Pentapetalae</taxon>
        <taxon>rosids</taxon>
        <taxon>malvids</taxon>
        <taxon>Brassicales</taxon>
        <taxon>Brassicaceae</taxon>
        <taxon>Cardamineae</taxon>
        <taxon>Cardamine</taxon>
    </lineage>
</organism>
<accession>A0ABD1A0W4</accession>
<dbReference type="PROSITE" id="PS00107">
    <property type="entry name" value="PROTEIN_KINASE_ATP"/>
    <property type="match status" value="1"/>
</dbReference>
<dbReference type="InterPro" id="IPR011009">
    <property type="entry name" value="Kinase-like_dom_sf"/>
</dbReference>
<protein>
    <recommendedName>
        <fullName evidence="1">non-specific serine/threonine protein kinase</fullName>
        <ecNumber evidence="1">2.7.11.1</ecNumber>
    </recommendedName>
</protein>
<dbReference type="CDD" id="cd14066">
    <property type="entry name" value="STKc_IRAK"/>
    <property type="match status" value="1"/>
</dbReference>
<proteinExistence type="inferred from homology"/>
<evidence type="ECO:0000256" key="4">
    <source>
        <dbReference type="ARBA" id="ARBA00022729"/>
    </source>
</evidence>
<dbReference type="PROSITE" id="PS50011">
    <property type="entry name" value="PROTEIN_KINASE_DOM"/>
    <property type="match status" value="1"/>
</dbReference>
<dbReference type="InterPro" id="IPR001245">
    <property type="entry name" value="Ser-Thr/Tyr_kinase_cat_dom"/>
</dbReference>
<evidence type="ECO:0000256" key="8">
    <source>
        <dbReference type="ARBA" id="ARBA00023157"/>
    </source>
</evidence>
<keyword evidence="6" id="KW-0418">Kinase</keyword>
<evidence type="ECO:0000313" key="15">
    <source>
        <dbReference type="EMBL" id="KAL1200503.1"/>
    </source>
</evidence>
<dbReference type="PANTHER" id="PTHR27002">
    <property type="entry name" value="RECEPTOR-LIKE SERINE/THREONINE-PROTEIN KINASE SD1-8"/>
    <property type="match status" value="1"/>
</dbReference>
<dbReference type="Pfam" id="PF07714">
    <property type="entry name" value="PK_Tyr_Ser-Thr"/>
    <property type="match status" value="1"/>
</dbReference>
<sequence>MARSAHVATDHFSASNKLGEGGFGMVYKGKLLDGQEIAVKRLSKVSGQGSDEFKNELTLITKVQHVNLVRLVGYSVNGDEKLLIYEFMENGSLDLYLFDETQSCNLNWSTRFEIIKGIARGLLYLHQDSAILMIHRDLKPGNVLLDKDMTPKISDFGMARIFGRGKNNVNTAKVVGTYGYMSPEYAQDGTYSVKSDVFSFGVVMLEILSGKRNKGFARENDGLSLLSHAWTKWTKGEWACVIDPIVDPSSEEVKRCFQISLLCVQDRPEDRPNMSSVVMMLVSRTETIGQPHPPGYYYHMDGLSVPSSSNSEISTQNRGYLSSY</sequence>
<comment type="similarity">
    <text evidence="13">Belongs to the protein kinase superfamily.</text>
</comment>
<evidence type="ECO:0000313" key="16">
    <source>
        <dbReference type="Proteomes" id="UP001558713"/>
    </source>
</evidence>